<dbReference type="InterPro" id="IPR016160">
    <property type="entry name" value="Ald_DH_CS_CYS"/>
</dbReference>
<proteinExistence type="inferred from homology"/>
<dbReference type="FunFam" id="3.40.309.10:FF:000012">
    <property type="entry name" value="Betaine aldehyde dehydrogenase"/>
    <property type="match status" value="1"/>
</dbReference>
<evidence type="ECO:0000313" key="5">
    <source>
        <dbReference type="Proteomes" id="UP001165587"/>
    </source>
</evidence>
<reference evidence="4" key="1">
    <citation type="submission" date="2022-08" db="EMBL/GenBank/DDBJ databases">
        <authorList>
            <person name="Deng Y."/>
            <person name="Han X.-F."/>
            <person name="Zhang Y.-Q."/>
        </authorList>
    </citation>
    <scope>NUCLEOTIDE SEQUENCE</scope>
    <source>
        <strain evidence="4">CPCC 203407</strain>
    </source>
</reference>
<dbReference type="PANTHER" id="PTHR11699">
    <property type="entry name" value="ALDEHYDE DEHYDROGENASE-RELATED"/>
    <property type="match status" value="1"/>
</dbReference>
<sequence length="524" mass="55353">MTNCRDEHVACVTGHPEQELHTMIDSPVSPASGRDSFRADGDYENLIGGRWRPAAGGFDAIDPSVGEAWAVLPESSPADVDDAVRAAQAAFPAWSRTSAEQRQLVLLAIADRFEQHGAAFAPLLATENGRPIREAFAGDIPTVSAIFRFFAGVIRAHHGDHVPVSDPHSLVYTVREPLGVIAVILPWNSPLITLANKLAPILAAGNTAVVKPSEYASASVLEFLKLIEDLLEPGVVNVVCGHGAVGAALSSHLDVAKITFTGGPATARLILGNAALALTPALMELGGKGAMIVAEDADLDRAVHDALTGIYMANGEACIASSRLLLHERIYDDFVHEFVRVADSIRLGDATDPATELGPLVSSRQLSLVQEHLATAREDGVGFLTSGAAPSGPGFFQAPVMIADDDGSSRIARNEVFGPVTVAERFSDYSDAVRRANSTRYGLAAGVWTQDLARAHTIAGSLKAGMVWVNKWFDLPAGMPMGGVGDSGFGRETAEQTLDEYSATKSVNIDLGAPRAQMWAGQGR</sequence>
<evidence type="ECO:0000313" key="4">
    <source>
        <dbReference type="EMBL" id="MCS5726699.1"/>
    </source>
</evidence>
<dbReference type="InterPro" id="IPR016162">
    <property type="entry name" value="Ald_DH_N"/>
</dbReference>
<protein>
    <submittedName>
        <fullName evidence="4">Aldehyde dehydrogenase family protein</fullName>
    </submittedName>
</protein>
<comment type="caution">
    <text evidence="4">The sequence shown here is derived from an EMBL/GenBank/DDBJ whole genome shotgun (WGS) entry which is preliminary data.</text>
</comment>
<dbReference type="GO" id="GO:0016620">
    <property type="term" value="F:oxidoreductase activity, acting on the aldehyde or oxo group of donors, NAD or NADP as acceptor"/>
    <property type="evidence" value="ECO:0007669"/>
    <property type="project" value="InterPro"/>
</dbReference>
<dbReference type="Proteomes" id="UP001165587">
    <property type="component" value="Unassembled WGS sequence"/>
</dbReference>
<keyword evidence="2" id="KW-0560">Oxidoreductase</keyword>
<dbReference type="FunFam" id="3.40.605.10:FF:000007">
    <property type="entry name" value="NAD/NADP-dependent betaine aldehyde dehydrogenase"/>
    <property type="match status" value="1"/>
</dbReference>
<dbReference type="InterPro" id="IPR016161">
    <property type="entry name" value="Ald_DH/histidinol_DH"/>
</dbReference>
<feature type="domain" description="Aldehyde dehydrogenase" evidence="3">
    <location>
        <begin position="57"/>
        <end position="507"/>
    </location>
</feature>
<dbReference type="PROSITE" id="PS00070">
    <property type="entry name" value="ALDEHYDE_DEHYDR_CYS"/>
    <property type="match status" value="1"/>
</dbReference>
<dbReference type="InterPro" id="IPR016163">
    <property type="entry name" value="Ald_DH_C"/>
</dbReference>
<evidence type="ECO:0000256" key="1">
    <source>
        <dbReference type="ARBA" id="ARBA00009986"/>
    </source>
</evidence>
<organism evidence="4 5">
    <name type="scientific">Herbiconiux oxytropis</name>
    <dbReference type="NCBI Taxonomy" id="2970915"/>
    <lineage>
        <taxon>Bacteria</taxon>
        <taxon>Bacillati</taxon>
        <taxon>Actinomycetota</taxon>
        <taxon>Actinomycetes</taxon>
        <taxon>Micrococcales</taxon>
        <taxon>Microbacteriaceae</taxon>
        <taxon>Herbiconiux</taxon>
    </lineage>
</organism>
<keyword evidence="5" id="KW-1185">Reference proteome</keyword>
<dbReference type="SUPFAM" id="SSF53720">
    <property type="entry name" value="ALDH-like"/>
    <property type="match status" value="1"/>
</dbReference>
<dbReference type="InterPro" id="IPR015590">
    <property type="entry name" value="Aldehyde_DH_dom"/>
</dbReference>
<dbReference type="Gene3D" id="3.40.605.10">
    <property type="entry name" value="Aldehyde Dehydrogenase, Chain A, domain 1"/>
    <property type="match status" value="1"/>
</dbReference>
<dbReference type="RefSeq" id="WP_259529389.1">
    <property type="nucleotide sequence ID" value="NZ_JANLCK010000006.1"/>
</dbReference>
<gene>
    <name evidence="4" type="ORF">N1028_12425</name>
</gene>
<dbReference type="AlphaFoldDB" id="A0AA41XEG7"/>
<accession>A0AA41XEG7</accession>
<name>A0AA41XEG7_9MICO</name>
<dbReference type="EMBL" id="JANLCK010000006">
    <property type="protein sequence ID" value="MCS5726699.1"/>
    <property type="molecule type" value="Genomic_DNA"/>
</dbReference>
<evidence type="ECO:0000259" key="3">
    <source>
        <dbReference type="Pfam" id="PF00171"/>
    </source>
</evidence>
<dbReference type="Gene3D" id="3.40.309.10">
    <property type="entry name" value="Aldehyde Dehydrogenase, Chain A, domain 2"/>
    <property type="match status" value="1"/>
</dbReference>
<comment type="similarity">
    <text evidence="1">Belongs to the aldehyde dehydrogenase family.</text>
</comment>
<dbReference type="Pfam" id="PF00171">
    <property type="entry name" value="Aldedh"/>
    <property type="match status" value="1"/>
</dbReference>
<evidence type="ECO:0000256" key="2">
    <source>
        <dbReference type="ARBA" id="ARBA00023002"/>
    </source>
</evidence>